<name>K7M533_SOYBN</name>
<accession>K7M533</accession>
<dbReference type="Gramene" id="KRH14878">
    <property type="protein sequence ID" value="KRH14878"/>
    <property type="gene ID" value="GLYMA_14G054200"/>
</dbReference>
<reference evidence="3" key="2">
    <citation type="submission" date="2018-02" db="UniProtKB">
        <authorList>
            <consortium name="EnsemblPlants"/>
        </authorList>
    </citation>
    <scope>IDENTIFICATION</scope>
    <source>
        <strain evidence="3">Williams 82</strain>
    </source>
</reference>
<dbReference type="EMBL" id="CM000847">
    <property type="protein sequence ID" value="KRH14878.1"/>
    <property type="molecule type" value="Genomic_DNA"/>
</dbReference>
<evidence type="ECO:0000313" key="2">
    <source>
        <dbReference type="EMBL" id="KRH14878.1"/>
    </source>
</evidence>
<dbReference type="Proteomes" id="UP000008827">
    <property type="component" value="Chromosome 14"/>
</dbReference>
<organism evidence="2">
    <name type="scientific">Glycine max</name>
    <name type="common">Soybean</name>
    <name type="synonym">Glycine hispida</name>
    <dbReference type="NCBI Taxonomy" id="3847"/>
    <lineage>
        <taxon>Eukaryota</taxon>
        <taxon>Viridiplantae</taxon>
        <taxon>Streptophyta</taxon>
        <taxon>Embryophyta</taxon>
        <taxon>Tracheophyta</taxon>
        <taxon>Spermatophyta</taxon>
        <taxon>Magnoliopsida</taxon>
        <taxon>eudicotyledons</taxon>
        <taxon>Gunneridae</taxon>
        <taxon>Pentapetalae</taxon>
        <taxon>rosids</taxon>
        <taxon>fabids</taxon>
        <taxon>Fabales</taxon>
        <taxon>Fabaceae</taxon>
        <taxon>Papilionoideae</taxon>
        <taxon>50 kb inversion clade</taxon>
        <taxon>NPAAA clade</taxon>
        <taxon>indigoferoid/millettioid clade</taxon>
        <taxon>Phaseoleae</taxon>
        <taxon>Glycine</taxon>
        <taxon>Glycine subgen. Soja</taxon>
    </lineage>
</organism>
<gene>
    <name evidence="2" type="ORF">GLYMA_14G054200</name>
</gene>
<dbReference type="PaxDb" id="3847-GLYMA14G05901.1"/>
<proteinExistence type="predicted"/>
<feature type="region of interest" description="Disordered" evidence="1">
    <location>
        <begin position="1"/>
        <end position="31"/>
    </location>
</feature>
<protein>
    <submittedName>
        <fullName evidence="2 3">Uncharacterized protein</fullName>
    </submittedName>
</protein>
<dbReference type="AlphaFoldDB" id="K7M533"/>
<dbReference type="HOGENOM" id="CLU_2659405_0_0_1"/>
<evidence type="ECO:0000313" key="4">
    <source>
        <dbReference type="Proteomes" id="UP000008827"/>
    </source>
</evidence>
<evidence type="ECO:0000256" key="1">
    <source>
        <dbReference type="SAM" id="MobiDB-lite"/>
    </source>
</evidence>
<reference evidence="2" key="3">
    <citation type="submission" date="2018-07" db="EMBL/GenBank/DDBJ databases">
        <title>WGS assembly of Glycine max.</title>
        <authorList>
            <person name="Schmutz J."/>
            <person name="Cannon S."/>
            <person name="Schlueter J."/>
            <person name="Ma J."/>
            <person name="Mitros T."/>
            <person name="Nelson W."/>
            <person name="Hyten D."/>
            <person name="Song Q."/>
            <person name="Thelen J."/>
            <person name="Cheng J."/>
            <person name="Xu D."/>
            <person name="Hellsten U."/>
            <person name="May G."/>
            <person name="Yu Y."/>
            <person name="Sakurai T."/>
            <person name="Umezawa T."/>
            <person name="Bhattacharyya M."/>
            <person name="Sandhu D."/>
            <person name="Valliyodan B."/>
            <person name="Lindquist E."/>
            <person name="Peto M."/>
            <person name="Grant D."/>
            <person name="Shu S."/>
            <person name="Goodstein D."/>
            <person name="Barry K."/>
            <person name="Futrell-Griggs M."/>
            <person name="Abernathy B."/>
            <person name="Du J."/>
            <person name="Tian Z."/>
            <person name="Zhu L."/>
            <person name="Gill N."/>
            <person name="Joshi T."/>
            <person name="Libault M."/>
            <person name="Sethuraman A."/>
            <person name="Zhang X."/>
            <person name="Shinozaki K."/>
            <person name="Nguyen H."/>
            <person name="Wing R."/>
            <person name="Cregan P."/>
            <person name="Specht J."/>
            <person name="Grimwood J."/>
            <person name="Rokhsar D."/>
            <person name="Stacey G."/>
            <person name="Shoemaker R."/>
            <person name="Jackson S."/>
        </authorList>
    </citation>
    <scope>NUCLEOTIDE SEQUENCE</scope>
    <source>
        <tissue evidence="2">Callus</tissue>
    </source>
</reference>
<dbReference type="InParanoid" id="K7M533"/>
<reference evidence="2 3" key="1">
    <citation type="journal article" date="2010" name="Nature">
        <title>Genome sequence of the palaeopolyploid soybean.</title>
        <authorList>
            <person name="Schmutz J."/>
            <person name="Cannon S.B."/>
            <person name="Schlueter J."/>
            <person name="Ma J."/>
            <person name="Mitros T."/>
            <person name="Nelson W."/>
            <person name="Hyten D.L."/>
            <person name="Song Q."/>
            <person name="Thelen J.J."/>
            <person name="Cheng J."/>
            <person name="Xu D."/>
            <person name="Hellsten U."/>
            <person name="May G.D."/>
            <person name="Yu Y."/>
            <person name="Sakurai T."/>
            <person name="Umezawa T."/>
            <person name="Bhattacharyya M.K."/>
            <person name="Sandhu D."/>
            <person name="Valliyodan B."/>
            <person name="Lindquist E."/>
            <person name="Peto M."/>
            <person name="Grant D."/>
            <person name="Shu S."/>
            <person name="Goodstein D."/>
            <person name="Barry K."/>
            <person name="Futrell-Griggs M."/>
            <person name="Abernathy B."/>
            <person name="Du J."/>
            <person name="Tian Z."/>
            <person name="Zhu L."/>
            <person name="Gill N."/>
            <person name="Joshi T."/>
            <person name="Libault M."/>
            <person name="Sethuraman A."/>
            <person name="Zhang X.-C."/>
            <person name="Shinozaki K."/>
            <person name="Nguyen H.T."/>
            <person name="Wing R.A."/>
            <person name="Cregan P."/>
            <person name="Specht J."/>
            <person name="Grimwood J."/>
            <person name="Rokhsar D."/>
            <person name="Stacey G."/>
            <person name="Shoemaker R.C."/>
            <person name="Jackson S.A."/>
        </authorList>
    </citation>
    <scope>NUCLEOTIDE SEQUENCE</scope>
    <source>
        <strain evidence="3">cv. Williams 82</strain>
        <tissue evidence="2">Callus</tissue>
    </source>
</reference>
<feature type="compositionally biased region" description="Polar residues" evidence="1">
    <location>
        <begin position="18"/>
        <end position="31"/>
    </location>
</feature>
<dbReference type="EnsemblPlants" id="KRH14878">
    <property type="protein sequence ID" value="KRH14878"/>
    <property type="gene ID" value="GLYMA_14G054200"/>
</dbReference>
<evidence type="ECO:0000313" key="3">
    <source>
        <dbReference type="EnsemblPlants" id="KRH14878"/>
    </source>
</evidence>
<keyword evidence="4" id="KW-1185">Reference proteome</keyword>
<sequence length="76" mass="8533">MHQTLTTPPRTRQTLTTPSCTHQTPTSPRHTYQILTSPRHTHQTPVYESLLDARVGFDSVSGDCGELGSLCWMYVC</sequence>
<feature type="compositionally biased region" description="Low complexity" evidence="1">
    <location>
        <begin position="1"/>
        <end position="17"/>
    </location>
</feature>